<keyword evidence="1" id="KW-0812">Transmembrane</keyword>
<keyword evidence="1" id="KW-0472">Membrane</keyword>
<dbReference type="AlphaFoldDB" id="A0A2H5Y7G7"/>
<comment type="caution">
    <text evidence="2">The sequence shown here is derived from an EMBL/GenBank/DDBJ whole genome shotgun (WGS) entry which is preliminary data.</text>
</comment>
<keyword evidence="1" id="KW-1133">Transmembrane helix</keyword>
<evidence type="ECO:0000256" key="1">
    <source>
        <dbReference type="SAM" id="Phobius"/>
    </source>
</evidence>
<name>A0A2H5Y7G7_9CHLR</name>
<feature type="transmembrane region" description="Helical" evidence="1">
    <location>
        <begin position="36"/>
        <end position="58"/>
    </location>
</feature>
<proteinExistence type="predicted"/>
<sequence>MLAKRVAVVIGGLIIGIALELCVLALYAIPPAKYGWLYHVGTAVPFALAAMIVLDAVLKTEMLP</sequence>
<organism evidence="2 3">
    <name type="scientific">Candidatus Thermoflexus japonica</name>
    <dbReference type="NCBI Taxonomy" id="2035417"/>
    <lineage>
        <taxon>Bacteria</taxon>
        <taxon>Bacillati</taxon>
        <taxon>Chloroflexota</taxon>
        <taxon>Thermoflexia</taxon>
        <taxon>Thermoflexales</taxon>
        <taxon>Thermoflexaceae</taxon>
        <taxon>Thermoflexus</taxon>
    </lineage>
</organism>
<protein>
    <submittedName>
        <fullName evidence="2">Uncharacterized protein</fullName>
    </submittedName>
</protein>
<gene>
    <name evidence="2" type="ORF">HRbin22_01632</name>
</gene>
<dbReference type="EMBL" id="BEHY01000039">
    <property type="protein sequence ID" value="GBD09381.1"/>
    <property type="molecule type" value="Genomic_DNA"/>
</dbReference>
<reference evidence="3" key="1">
    <citation type="submission" date="2017-09" db="EMBL/GenBank/DDBJ databases">
        <title>Metaegenomics of thermophilic ammonia-oxidizing enrichment culture.</title>
        <authorList>
            <person name="Kato S."/>
            <person name="Suzuki K."/>
        </authorList>
    </citation>
    <scope>NUCLEOTIDE SEQUENCE [LARGE SCALE GENOMIC DNA]</scope>
</reference>
<evidence type="ECO:0000313" key="2">
    <source>
        <dbReference type="EMBL" id="GBD09381.1"/>
    </source>
</evidence>
<evidence type="ECO:0000313" key="3">
    <source>
        <dbReference type="Proteomes" id="UP000236642"/>
    </source>
</evidence>
<feature type="transmembrane region" description="Helical" evidence="1">
    <location>
        <begin position="7"/>
        <end position="30"/>
    </location>
</feature>
<accession>A0A2H5Y7G7</accession>
<dbReference type="Proteomes" id="UP000236642">
    <property type="component" value="Unassembled WGS sequence"/>
</dbReference>